<feature type="region of interest" description="Disordered" evidence="1">
    <location>
        <begin position="39"/>
        <end position="64"/>
    </location>
</feature>
<sequence>MDENIEILKQKRAFEENGNLASTTSNSSSRLATRRWLCSRLASPPPRAATQKAEEGRRTAQQEVKLGTKKADLLEMRLVEERERSQKAEERAVLVEKEGQLCVAELQKRLAAESENMKQERANTLRLSRIWEGEKASIDTLKAEHAKALEDALTSFNENLEQKLEQERKAFDKERKGFDKEKVQLQKKAATAAAIKELQKELQKARADYMRLEQDQNKFVADCTKLKDAWMKEKAGLEARVRELREALRKSQTTDEQEPPAPRRSERAKEKAIASASAPLAAEGSSSRRETRSSVKIKKEVF</sequence>
<evidence type="ECO:0000256" key="1">
    <source>
        <dbReference type="SAM" id="MobiDB-lite"/>
    </source>
</evidence>
<protein>
    <submittedName>
        <fullName evidence="2">Uncharacterized protein</fullName>
    </submittedName>
</protein>
<feature type="compositionally biased region" description="Basic and acidic residues" evidence="1">
    <location>
        <begin position="261"/>
        <end position="272"/>
    </location>
</feature>
<reference evidence="2" key="1">
    <citation type="submission" date="2022-07" db="EMBL/GenBank/DDBJ databases">
        <title>Genome Sequence of Agrocybe chaxingu.</title>
        <authorList>
            <person name="Buettner E."/>
        </authorList>
    </citation>
    <scope>NUCLEOTIDE SEQUENCE</scope>
    <source>
        <strain evidence="2">MP-N11</strain>
    </source>
</reference>
<feature type="compositionally biased region" description="Basic and acidic residues" evidence="1">
    <location>
        <begin position="286"/>
        <end position="302"/>
    </location>
</feature>
<name>A0A9W8JSF5_9AGAR</name>
<proteinExistence type="predicted"/>
<feature type="compositionally biased region" description="Low complexity" evidence="1">
    <location>
        <begin position="273"/>
        <end position="285"/>
    </location>
</feature>
<accession>A0A9W8JSF5</accession>
<evidence type="ECO:0000313" key="3">
    <source>
        <dbReference type="Proteomes" id="UP001148786"/>
    </source>
</evidence>
<gene>
    <name evidence="2" type="ORF">NLJ89_g10038</name>
</gene>
<evidence type="ECO:0000313" key="2">
    <source>
        <dbReference type="EMBL" id="KAJ3499876.1"/>
    </source>
</evidence>
<feature type="region of interest" description="Disordered" evidence="1">
    <location>
        <begin position="245"/>
        <end position="302"/>
    </location>
</feature>
<dbReference type="AlphaFoldDB" id="A0A9W8JSF5"/>
<dbReference type="Proteomes" id="UP001148786">
    <property type="component" value="Unassembled WGS sequence"/>
</dbReference>
<keyword evidence="3" id="KW-1185">Reference proteome</keyword>
<dbReference type="EMBL" id="JANKHO010001714">
    <property type="protein sequence ID" value="KAJ3499876.1"/>
    <property type="molecule type" value="Genomic_DNA"/>
</dbReference>
<organism evidence="2 3">
    <name type="scientific">Agrocybe chaxingu</name>
    <dbReference type="NCBI Taxonomy" id="84603"/>
    <lineage>
        <taxon>Eukaryota</taxon>
        <taxon>Fungi</taxon>
        <taxon>Dikarya</taxon>
        <taxon>Basidiomycota</taxon>
        <taxon>Agaricomycotina</taxon>
        <taxon>Agaricomycetes</taxon>
        <taxon>Agaricomycetidae</taxon>
        <taxon>Agaricales</taxon>
        <taxon>Agaricineae</taxon>
        <taxon>Strophariaceae</taxon>
        <taxon>Agrocybe</taxon>
    </lineage>
</organism>
<comment type="caution">
    <text evidence="2">The sequence shown here is derived from an EMBL/GenBank/DDBJ whole genome shotgun (WGS) entry which is preliminary data.</text>
</comment>